<proteinExistence type="predicted"/>
<dbReference type="EMBL" id="BMPG01000001">
    <property type="protein sequence ID" value="GGL50435.1"/>
    <property type="molecule type" value="Genomic_DNA"/>
</dbReference>
<dbReference type="Proteomes" id="UP000607197">
    <property type="component" value="Unassembled WGS sequence"/>
</dbReference>
<reference evidence="1" key="2">
    <citation type="submission" date="2020-09" db="EMBL/GenBank/DDBJ databases">
        <authorList>
            <person name="Sun Q."/>
            <person name="Ohkuma M."/>
        </authorList>
    </citation>
    <scope>NUCLEOTIDE SEQUENCE</scope>
    <source>
        <strain evidence="1">JCM 19596</strain>
    </source>
</reference>
<organism evidence="1 2">
    <name type="scientific">Halocalculus aciditolerans</name>
    <dbReference type="NCBI Taxonomy" id="1383812"/>
    <lineage>
        <taxon>Archaea</taxon>
        <taxon>Methanobacteriati</taxon>
        <taxon>Methanobacteriota</taxon>
        <taxon>Stenosarchaea group</taxon>
        <taxon>Halobacteria</taxon>
        <taxon>Halobacteriales</taxon>
        <taxon>Halobacteriaceae</taxon>
        <taxon>Halocalculus</taxon>
    </lineage>
</organism>
<protein>
    <submittedName>
        <fullName evidence="1">Uncharacterized protein</fullName>
    </submittedName>
</protein>
<dbReference type="RefSeq" id="WP_188975651.1">
    <property type="nucleotide sequence ID" value="NZ_BMPG01000001.1"/>
</dbReference>
<evidence type="ECO:0000313" key="2">
    <source>
        <dbReference type="Proteomes" id="UP000607197"/>
    </source>
</evidence>
<evidence type="ECO:0000313" key="1">
    <source>
        <dbReference type="EMBL" id="GGL50435.1"/>
    </source>
</evidence>
<reference evidence="1" key="1">
    <citation type="journal article" date="2014" name="Int. J. Syst. Evol. Microbiol.">
        <title>Complete genome sequence of Corynebacterium casei LMG S-19264T (=DSM 44701T), isolated from a smear-ripened cheese.</title>
        <authorList>
            <consortium name="US DOE Joint Genome Institute (JGI-PGF)"/>
            <person name="Walter F."/>
            <person name="Albersmeier A."/>
            <person name="Kalinowski J."/>
            <person name="Ruckert C."/>
        </authorList>
    </citation>
    <scope>NUCLEOTIDE SEQUENCE</scope>
    <source>
        <strain evidence="1">JCM 19596</strain>
    </source>
</reference>
<comment type="caution">
    <text evidence="1">The sequence shown here is derived from an EMBL/GenBank/DDBJ whole genome shotgun (WGS) entry which is preliminary data.</text>
</comment>
<gene>
    <name evidence="1" type="ORF">GCM10009039_05770</name>
</gene>
<sequence>MVPEDEISDGFLETLDNLIEYEEVVKENFELLEEVLHEHGNRIEVRVREDSIVQALGQTLVPDVKPDVAKDIGLNIFEFIIYGDLDSVNYLQREAESPEYVKGLVHLLSLYGTQMSSIRLARLQGDKFWSRINTDLTIRDQGDRYGMTHRLEIALDETVEFEASPPSNLNLIGYFINQQIRAMNSFGTTAGVSKSEIEQFKELANELIDTHNEHSDG</sequence>
<accession>A0A830FFK1</accession>
<dbReference type="AlphaFoldDB" id="A0A830FFK1"/>
<name>A0A830FFK1_9EURY</name>
<keyword evidence="2" id="KW-1185">Reference proteome</keyword>